<keyword evidence="2" id="KW-0812">Transmembrane</keyword>
<dbReference type="PANTHER" id="PTHR28251">
    <property type="entry name" value="V-TYPE ATPASE ASSEMBLY FACTOR PKR1"/>
    <property type="match status" value="1"/>
</dbReference>
<comment type="caution">
    <text evidence="3">The sequence shown here is derived from an EMBL/GenBank/DDBJ whole genome shotgun (WGS) entry which is preliminary data.</text>
</comment>
<dbReference type="InterPro" id="IPR013945">
    <property type="entry name" value="Pkr1"/>
</dbReference>
<sequence length="169" mass="18587">MATFIENLWTSVFTPGPTPTLLIATNVTFFCLQTLLFALLVATYSIHFLVLSLLSAGLWVSINWFAGELQTAQAQAEADKAKDQKRAEREEAEKSEAEEKRVAEEGDDEAGTGTETEVEGGKTVRRSTRVKQQVQATGRDEGTAQRRKGGETSGDISTDSEWEKVEGER</sequence>
<dbReference type="OrthoDB" id="9626941at2759"/>
<dbReference type="GO" id="GO:0005789">
    <property type="term" value="C:endoplasmic reticulum membrane"/>
    <property type="evidence" value="ECO:0007669"/>
    <property type="project" value="TreeGrafter"/>
</dbReference>
<feature type="transmembrane region" description="Helical" evidence="2">
    <location>
        <begin position="20"/>
        <end position="41"/>
    </location>
</feature>
<proteinExistence type="predicted"/>
<dbReference type="AlphaFoldDB" id="A0A8K0L681"/>
<evidence type="ECO:0000313" key="4">
    <source>
        <dbReference type="Proteomes" id="UP000809789"/>
    </source>
</evidence>
<evidence type="ECO:0000313" key="3">
    <source>
        <dbReference type="EMBL" id="KAG8629697.1"/>
    </source>
</evidence>
<gene>
    <name evidence="3" type="ORF">KVT40_001316</name>
</gene>
<dbReference type="PANTHER" id="PTHR28251:SF1">
    <property type="entry name" value="V-TYPE ATPASE ASSEMBLY FACTOR PKR1"/>
    <property type="match status" value="1"/>
</dbReference>
<feature type="compositionally biased region" description="Basic and acidic residues" evidence="1">
    <location>
        <begin position="77"/>
        <end position="104"/>
    </location>
</feature>
<feature type="region of interest" description="Disordered" evidence="1">
    <location>
        <begin position="75"/>
        <end position="169"/>
    </location>
</feature>
<reference evidence="3" key="1">
    <citation type="submission" date="2021-07" db="EMBL/GenBank/DDBJ databases">
        <title>Elsinoe batatas strain:CRI-CJ2 Genome sequencing and assembly.</title>
        <authorList>
            <person name="Huang L."/>
        </authorList>
    </citation>
    <scope>NUCLEOTIDE SEQUENCE</scope>
    <source>
        <strain evidence="3">CRI-CJ2</strain>
    </source>
</reference>
<keyword evidence="2" id="KW-1133">Transmembrane helix</keyword>
<keyword evidence="2" id="KW-0472">Membrane</keyword>
<evidence type="ECO:0000256" key="1">
    <source>
        <dbReference type="SAM" id="MobiDB-lite"/>
    </source>
</evidence>
<dbReference type="GO" id="GO:0070072">
    <property type="term" value="P:vacuolar proton-transporting V-type ATPase complex assembly"/>
    <property type="evidence" value="ECO:0007669"/>
    <property type="project" value="InterPro"/>
</dbReference>
<feature type="transmembrane region" description="Helical" evidence="2">
    <location>
        <begin position="48"/>
        <end position="66"/>
    </location>
</feature>
<dbReference type="Proteomes" id="UP000809789">
    <property type="component" value="Unassembled WGS sequence"/>
</dbReference>
<accession>A0A8K0L681</accession>
<feature type="compositionally biased region" description="Basic and acidic residues" evidence="1">
    <location>
        <begin position="138"/>
        <end position="150"/>
    </location>
</feature>
<evidence type="ECO:0000256" key="2">
    <source>
        <dbReference type="SAM" id="Phobius"/>
    </source>
</evidence>
<dbReference type="EMBL" id="JAESVG020000002">
    <property type="protein sequence ID" value="KAG8629697.1"/>
    <property type="molecule type" value="Genomic_DNA"/>
</dbReference>
<protein>
    <submittedName>
        <fullName evidence="3">Uncharacterized protein</fullName>
    </submittedName>
</protein>
<keyword evidence="4" id="KW-1185">Reference proteome</keyword>
<name>A0A8K0L681_9PEZI</name>
<organism evidence="3 4">
    <name type="scientific">Elsinoe batatas</name>
    <dbReference type="NCBI Taxonomy" id="2601811"/>
    <lineage>
        <taxon>Eukaryota</taxon>
        <taxon>Fungi</taxon>
        <taxon>Dikarya</taxon>
        <taxon>Ascomycota</taxon>
        <taxon>Pezizomycotina</taxon>
        <taxon>Dothideomycetes</taxon>
        <taxon>Dothideomycetidae</taxon>
        <taxon>Myriangiales</taxon>
        <taxon>Elsinoaceae</taxon>
        <taxon>Elsinoe</taxon>
    </lineage>
</organism>
<dbReference type="Pfam" id="PF08636">
    <property type="entry name" value="Pkr1"/>
    <property type="match status" value="1"/>
</dbReference>